<feature type="transmembrane region" description="Helical" evidence="1">
    <location>
        <begin position="45"/>
        <end position="71"/>
    </location>
</feature>
<feature type="transmembrane region" description="Helical" evidence="1">
    <location>
        <begin position="6"/>
        <end position="25"/>
    </location>
</feature>
<keyword evidence="1" id="KW-0472">Membrane</keyword>
<keyword evidence="1" id="KW-0812">Transmembrane</keyword>
<comment type="caution">
    <text evidence="2">The sequence shown here is derived from an EMBL/GenBank/DDBJ whole genome shotgun (WGS) entry which is preliminary data.</text>
</comment>
<accession>A0ABM8VHW3</accession>
<evidence type="ECO:0000313" key="3">
    <source>
        <dbReference type="Proteomes" id="UP000730618"/>
    </source>
</evidence>
<dbReference type="EMBL" id="CAJVCE010000007">
    <property type="protein sequence ID" value="CAG7643073.1"/>
    <property type="molecule type" value="Genomic_DNA"/>
</dbReference>
<organism evidence="2 3">
    <name type="scientific">Paenibacillus allorhizosphaerae</name>
    <dbReference type="NCBI Taxonomy" id="2849866"/>
    <lineage>
        <taxon>Bacteria</taxon>
        <taxon>Bacillati</taxon>
        <taxon>Bacillota</taxon>
        <taxon>Bacilli</taxon>
        <taxon>Bacillales</taxon>
        <taxon>Paenibacillaceae</taxon>
        <taxon>Paenibacillus</taxon>
    </lineage>
</organism>
<name>A0ABM8VHW3_9BACL</name>
<gene>
    <name evidence="2" type="ORF">PAECIP111802_02948</name>
</gene>
<feature type="transmembrane region" description="Helical" evidence="1">
    <location>
        <begin position="83"/>
        <end position="100"/>
    </location>
</feature>
<protein>
    <recommendedName>
        <fullName evidence="4">DUF4131 domain-containing protein</fullName>
    </recommendedName>
</protein>
<evidence type="ECO:0008006" key="4">
    <source>
        <dbReference type="Google" id="ProtNLM"/>
    </source>
</evidence>
<keyword evidence="3" id="KW-1185">Reference proteome</keyword>
<keyword evidence="1" id="KW-1133">Transmembrane helix</keyword>
<dbReference type="Proteomes" id="UP000730618">
    <property type="component" value="Unassembled WGS sequence"/>
</dbReference>
<evidence type="ECO:0000256" key="1">
    <source>
        <dbReference type="SAM" id="Phobius"/>
    </source>
</evidence>
<proteinExistence type="predicted"/>
<reference evidence="2 3" key="1">
    <citation type="submission" date="2021-06" db="EMBL/GenBank/DDBJ databases">
        <authorList>
            <person name="Criscuolo A."/>
        </authorList>
    </citation>
    <scope>NUCLEOTIDE SEQUENCE [LARGE SCALE GENOMIC DNA]</scope>
    <source>
        <strain evidence="3">CIP 111802</strain>
    </source>
</reference>
<sequence>MLLYEFPWLKYVLWIVSVLPFLLLIPLHNKREADEPVLGLKLVGYVILGAFTFRINQFGIPLGFFVYGMFFRPAVNAAVKRKAAYLGLLVFAIMFIYCLLPDMRRVERSVELPVSNDNVYRMSWQKDQRRLAGTLREYLSVSDFSFSFEPDGALRELRMTMTGSKTTGYFVSLRPDSRQYQIRYTEEYPKEPGKPMNRQPPPFPNSLLPVITLFTQLDRLRMQDMLPEGVFDYFTVVVPPGIYYGKFKAPQDPSYLVRGADMTKLSPGEELELPSYYHLFVQGMVTRSSNPPGSGDRHVVSSSSAAGKHFYIVP</sequence>
<evidence type="ECO:0000313" key="2">
    <source>
        <dbReference type="EMBL" id="CAG7643073.1"/>
    </source>
</evidence>